<organism evidence="14 15">
    <name type="scientific">Gossypium laxum</name>
    <dbReference type="NCBI Taxonomy" id="34288"/>
    <lineage>
        <taxon>Eukaryota</taxon>
        <taxon>Viridiplantae</taxon>
        <taxon>Streptophyta</taxon>
        <taxon>Embryophyta</taxon>
        <taxon>Tracheophyta</taxon>
        <taxon>Spermatophyta</taxon>
        <taxon>Magnoliopsida</taxon>
        <taxon>eudicotyledons</taxon>
        <taxon>Gunneridae</taxon>
        <taxon>Pentapetalae</taxon>
        <taxon>rosids</taxon>
        <taxon>malvids</taxon>
        <taxon>Malvales</taxon>
        <taxon>Malvaceae</taxon>
        <taxon>Malvoideae</taxon>
        <taxon>Gossypium</taxon>
    </lineage>
</organism>
<dbReference type="PANTHER" id="PTHR12321:SF60">
    <property type="entry name" value="PHD FINGER PROTEIN ALFIN-LIKE 6"/>
    <property type="match status" value="1"/>
</dbReference>
<dbReference type="Pfam" id="PF00628">
    <property type="entry name" value="PHD"/>
    <property type="match status" value="1"/>
</dbReference>
<name>A0A7J8ZIH4_9ROSI</name>
<dbReference type="PANTHER" id="PTHR12321">
    <property type="entry name" value="CPG BINDING PROTEIN"/>
    <property type="match status" value="1"/>
</dbReference>
<dbReference type="InterPro" id="IPR013083">
    <property type="entry name" value="Znf_RING/FYVE/PHD"/>
</dbReference>
<feature type="compositionally biased region" description="Low complexity" evidence="12">
    <location>
        <begin position="97"/>
        <end position="108"/>
    </location>
</feature>
<evidence type="ECO:0000256" key="8">
    <source>
        <dbReference type="ARBA" id="ARBA00023163"/>
    </source>
</evidence>
<dbReference type="GO" id="GO:0003712">
    <property type="term" value="F:transcription coregulator activity"/>
    <property type="evidence" value="ECO:0007669"/>
    <property type="project" value="TreeGrafter"/>
</dbReference>
<sequence length="195" mass="21612">MGNIERSEKGKALVRFVVENRAGQNVSKPGSNSQIRCFTCGKKGYGSFSCPKQSVNLTEMEEHEKRLFRMINELPTIFEVVTGNVKQPTDQYANHNSSGKSKSSAKVSRQSESESKVVKMSASKDEDESGEDEGDDEQGATCGACGDSYGTDEFWICCDICERWFHGKCVKITPAKAEHIKQYKCPSCSSKRARV</sequence>
<dbReference type="GO" id="GO:0005634">
    <property type="term" value="C:nucleus"/>
    <property type="evidence" value="ECO:0007669"/>
    <property type="project" value="UniProtKB-SubCell"/>
</dbReference>
<dbReference type="GO" id="GO:0006325">
    <property type="term" value="P:chromatin organization"/>
    <property type="evidence" value="ECO:0007669"/>
    <property type="project" value="UniProtKB-UniRule"/>
</dbReference>
<keyword evidence="4 10" id="KW-0863">Zinc-finger</keyword>
<comment type="subunit">
    <text evidence="11">Interacts with H3K4me3 and to a lesser extent with H3K4me2.</text>
</comment>
<dbReference type="InterPro" id="IPR019787">
    <property type="entry name" value="Znf_PHD-finger"/>
</dbReference>
<evidence type="ECO:0000259" key="13">
    <source>
        <dbReference type="PROSITE" id="PS50016"/>
    </source>
</evidence>
<evidence type="ECO:0000256" key="6">
    <source>
        <dbReference type="ARBA" id="ARBA00022853"/>
    </source>
</evidence>
<dbReference type="AlphaFoldDB" id="A0A7J8ZIH4"/>
<dbReference type="Gene3D" id="3.30.40.10">
    <property type="entry name" value="Zinc/RING finger domain, C3HC4 (zinc finger)"/>
    <property type="match status" value="1"/>
</dbReference>
<dbReference type="InterPro" id="IPR036875">
    <property type="entry name" value="Znf_CCHC_sf"/>
</dbReference>
<dbReference type="EMBL" id="JABEZV010000005">
    <property type="protein sequence ID" value="MBA0711079.1"/>
    <property type="molecule type" value="Genomic_DNA"/>
</dbReference>
<dbReference type="CDD" id="cd15613">
    <property type="entry name" value="PHD_AL_plant"/>
    <property type="match status" value="1"/>
</dbReference>
<proteinExistence type="inferred from homology"/>
<evidence type="ECO:0000313" key="14">
    <source>
        <dbReference type="EMBL" id="MBA0711079.1"/>
    </source>
</evidence>
<dbReference type="GO" id="GO:0042393">
    <property type="term" value="F:histone binding"/>
    <property type="evidence" value="ECO:0007669"/>
    <property type="project" value="UniProtKB-UniRule"/>
</dbReference>
<dbReference type="InterPro" id="IPR044104">
    <property type="entry name" value="PHD_AL_plant"/>
</dbReference>
<evidence type="ECO:0000256" key="5">
    <source>
        <dbReference type="ARBA" id="ARBA00022833"/>
    </source>
</evidence>
<dbReference type="InterPro" id="IPR011011">
    <property type="entry name" value="Znf_FYVE_PHD"/>
</dbReference>
<evidence type="ECO:0000256" key="11">
    <source>
        <dbReference type="RuleBase" id="RU369089"/>
    </source>
</evidence>
<evidence type="ECO:0000256" key="2">
    <source>
        <dbReference type="ARBA" id="ARBA00010445"/>
    </source>
</evidence>
<dbReference type="InterPro" id="IPR019786">
    <property type="entry name" value="Zinc_finger_PHD-type_CS"/>
</dbReference>
<dbReference type="InterPro" id="IPR001965">
    <property type="entry name" value="Znf_PHD"/>
</dbReference>
<feature type="compositionally biased region" description="Acidic residues" evidence="12">
    <location>
        <begin position="125"/>
        <end position="138"/>
    </location>
</feature>
<evidence type="ECO:0000256" key="1">
    <source>
        <dbReference type="ARBA" id="ARBA00004123"/>
    </source>
</evidence>
<comment type="subcellular location">
    <subcellularLocation>
        <location evidence="1 11">Nucleus</location>
    </subcellularLocation>
</comment>
<evidence type="ECO:0000256" key="12">
    <source>
        <dbReference type="SAM" id="MobiDB-lite"/>
    </source>
</evidence>
<protein>
    <recommendedName>
        <fullName evidence="11">PHD finger protein ALFIN-LIKE</fullName>
    </recommendedName>
</protein>
<dbReference type="SMART" id="SM00249">
    <property type="entry name" value="PHD"/>
    <property type="match status" value="1"/>
</dbReference>
<dbReference type="SUPFAM" id="SSF57756">
    <property type="entry name" value="Retrovirus zinc finger-like domains"/>
    <property type="match status" value="1"/>
</dbReference>
<dbReference type="GO" id="GO:0006355">
    <property type="term" value="P:regulation of DNA-templated transcription"/>
    <property type="evidence" value="ECO:0007669"/>
    <property type="project" value="UniProtKB-UniRule"/>
</dbReference>
<reference evidence="14 15" key="1">
    <citation type="journal article" date="2019" name="Genome Biol. Evol.">
        <title>Insights into the evolution of the New World diploid cottons (Gossypium, subgenus Houzingenia) based on genome sequencing.</title>
        <authorList>
            <person name="Grover C.E."/>
            <person name="Arick M.A. 2nd"/>
            <person name="Thrash A."/>
            <person name="Conover J.L."/>
            <person name="Sanders W.S."/>
            <person name="Peterson D.G."/>
            <person name="Frelichowski J.E."/>
            <person name="Scheffler J.A."/>
            <person name="Scheffler B.E."/>
            <person name="Wendel J.F."/>
        </authorList>
    </citation>
    <scope>NUCLEOTIDE SEQUENCE [LARGE SCALE GENOMIC DNA]</scope>
    <source>
        <strain evidence="14">4</strain>
        <tissue evidence="14">Leaf</tissue>
    </source>
</reference>
<dbReference type="GO" id="GO:0008270">
    <property type="term" value="F:zinc ion binding"/>
    <property type="evidence" value="ECO:0007669"/>
    <property type="project" value="UniProtKB-KW"/>
</dbReference>
<keyword evidence="6 11" id="KW-0156">Chromatin regulator</keyword>
<evidence type="ECO:0000256" key="3">
    <source>
        <dbReference type="ARBA" id="ARBA00022723"/>
    </source>
</evidence>
<keyword evidence="3 11" id="KW-0479">Metal-binding</keyword>
<evidence type="ECO:0000256" key="9">
    <source>
        <dbReference type="ARBA" id="ARBA00023242"/>
    </source>
</evidence>
<dbReference type="InterPro" id="IPR045104">
    <property type="entry name" value="Alfin"/>
</dbReference>
<comment type="similarity">
    <text evidence="2 11">Belongs to the Alfin family.</text>
</comment>
<keyword evidence="9 11" id="KW-0539">Nucleus</keyword>
<dbReference type="Proteomes" id="UP000593574">
    <property type="component" value="Unassembled WGS sequence"/>
</dbReference>
<keyword evidence="5 11" id="KW-0862">Zinc</keyword>
<evidence type="ECO:0000256" key="7">
    <source>
        <dbReference type="ARBA" id="ARBA00023015"/>
    </source>
</evidence>
<dbReference type="FunFam" id="3.30.40.10:FF:000306">
    <property type="entry name" value="PHD finger alfin-like protein"/>
    <property type="match status" value="1"/>
</dbReference>
<dbReference type="PROSITE" id="PS01359">
    <property type="entry name" value="ZF_PHD_1"/>
    <property type="match status" value="1"/>
</dbReference>
<dbReference type="PROSITE" id="PS50016">
    <property type="entry name" value="ZF_PHD_2"/>
    <property type="match status" value="1"/>
</dbReference>
<keyword evidence="7 11" id="KW-0805">Transcription regulation</keyword>
<evidence type="ECO:0000313" key="15">
    <source>
        <dbReference type="Proteomes" id="UP000593574"/>
    </source>
</evidence>
<comment type="domain">
    <text evidence="11">The PHD-type zinc finger mediates the binding to H3K4me3.</text>
</comment>
<keyword evidence="8 11" id="KW-0804">Transcription</keyword>
<dbReference type="GO" id="GO:0000976">
    <property type="term" value="F:transcription cis-regulatory region binding"/>
    <property type="evidence" value="ECO:0007669"/>
    <property type="project" value="TreeGrafter"/>
</dbReference>
<feature type="region of interest" description="Disordered" evidence="12">
    <location>
        <begin position="88"/>
        <end position="139"/>
    </location>
</feature>
<accession>A0A7J8ZIH4</accession>
<evidence type="ECO:0000256" key="4">
    <source>
        <dbReference type="ARBA" id="ARBA00022771"/>
    </source>
</evidence>
<evidence type="ECO:0000256" key="10">
    <source>
        <dbReference type="PROSITE-ProRule" id="PRU00146"/>
    </source>
</evidence>
<gene>
    <name evidence="14" type="ORF">Golax_010309</name>
</gene>
<dbReference type="SUPFAM" id="SSF57903">
    <property type="entry name" value="FYVE/PHD zinc finger"/>
    <property type="match status" value="1"/>
</dbReference>
<keyword evidence="15" id="KW-1185">Reference proteome</keyword>
<comment type="function">
    <text evidence="11">Histone-binding component that specifically recognizes H3 tails trimethylated on 'Lys-4' (H3K4me3), which mark transcription start sites of virtually all active genes.</text>
</comment>
<comment type="caution">
    <text evidence="14">The sequence shown here is derived from an EMBL/GenBank/DDBJ whole genome shotgun (WGS) entry which is preliminary data.</text>
</comment>
<feature type="domain" description="PHD-type" evidence="13">
    <location>
        <begin position="139"/>
        <end position="191"/>
    </location>
</feature>